<dbReference type="Gene3D" id="3.40.50.720">
    <property type="entry name" value="NAD(P)-binding Rossmann-like Domain"/>
    <property type="match status" value="1"/>
</dbReference>
<dbReference type="EMBL" id="CP029343">
    <property type="protein sequence ID" value="AWL04855.1"/>
    <property type="molecule type" value="Genomic_DNA"/>
</dbReference>
<evidence type="ECO:0008006" key="3">
    <source>
        <dbReference type="Google" id="ProtNLM"/>
    </source>
</evidence>
<gene>
    <name evidence="1" type="ORF">DIR46_10775</name>
</gene>
<dbReference type="SUPFAM" id="SSF51735">
    <property type="entry name" value="NAD(P)-binding Rossmann-fold domains"/>
    <property type="match status" value="1"/>
</dbReference>
<dbReference type="InterPro" id="IPR036291">
    <property type="entry name" value="NAD(P)-bd_dom_sf"/>
</dbReference>
<sequence length="39" mass="4177">MGRPGEPEDISKAVTFLASNVASRINRIELFADGGMVQV</sequence>
<protein>
    <recommendedName>
        <fullName evidence="3">Short-chain dehydrogenase</fullName>
    </recommendedName>
</protein>
<evidence type="ECO:0000313" key="1">
    <source>
        <dbReference type="EMBL" id="AWL04855.1"/>
    </source>
</evidence>
<proteinExistence type="predicted"/>
<name>A0A2S2DHN5_9BURK</name>
<organism evidence="1 2">
    <name type="scientific">Massilia oculi</name>
    <dbReference type="NCBI Taxonomy" id="945844"/>
    <lineage>
        <taxon>Bacteria</taxon>
        <taxon>Pseudomonadati</taxon>
        <taxon>Pseudomonadota</taxon>
        <taxon>Betaproteobacteria</taxon>
        <taxon>Burkholderiales</taxon>
        <taxon>Oxalobacteraceae</taxon>
        <taxon>Telluria group</taxon>
        <taxon>Massilia</taxon>
    </lineage>
</organism>
<dbReference type="AlphaFoldDB" id="A0A2S2DHN5"/>
<accession>A0A2S2DHN5</accession>
<reference evidence="1 2" key="1">
    <citation type="submission" date="2018-05" db="EMBL/GenBank/DDBJ databases">
        <title>Complete genome sequence of Massilia oculi sp. nov. CCUG 43427T (=DSM 26321T), the type strain of M. oculi, and comparison with genome sequences of other Massilia strains.</title>
        <authorList>
            <person name="Zhu B."/>
        </authorList>
    </citation>
    <scope>NUCLEOTIDE SEQUENCE [LARGE SCALE GENOMIC DNA]</scope>
    <source>
        <strain evidence="1 2">CCUG 43427</strain>
    </source>
</reference>
<dbReference type="KEGG" id="mtim:DIR46_10775"/>
<keyword evidence="2" id="KW-1185">Reference proteome</keyword>
<evidence type="ECO:0000313" key="2">
    <source>
        <dbReference type="Proteomes" id="UP000245820"/>
    </source>
</evidence>
<dbReference type="Proteomes" id="UP000245820">
    <property type="component" value="Chromosome"/>
</dbReference>
<dbReference type="OrthoDB" id="9803333at2"/>